<evidence type="ECO:0000256" key="1">
    <source>
        <dbReference type="ARBA" id="ARBA00004123"/>
    </source>
</evidence>
<proteinExistence type="inferred from homology"/>
<dbReference type="OrthoDB" id="416496at2759"/>
<sequence length="335" mass="38986">MKTKRQKENIPHESSAAKKSKTSKKNDDVNLITQLDNIYLVKHSCVIMDFWNICISIDPKSPTEAFNSLNSLKLVGPFRYLNDFYSKSKENKNNNYLCVDRFSTDLPEMQTFAIYKGGRFCFWRDLPNEEPNLIINISNNSPNFPTFAIAGNGDPLSALTFLARLKKQKFENIFKKIENQSEIMSKWKIYQQKKFLEELRKNRKEITVGEPLHGLGIKVEIVGDCGYRPVTENTKKLRNDLIDFATTKDETHKAKLKQQLLQIYTYVTIANDEMDFGMGLEFGHNLFISNYECFDAMTKSVLEVTYKLLKREVFAKILKEQWENGRRINENKKVI</sequence>
<evidence type="ECO:0000313" key="7">
    <source>
        <dbReference type="EMBL" id="CAD2172350.1"/>
    </source>
</evidence>
<dbReference type="PANTHER" id="PTHR13386:SF1">
    <property type="entry name" value="HISTONE PARYLATION FACTOR 1"/>
    <property type="match status" value="1"/>
</dbReference>
<keyword evidence="5" id="KW-0539">Nucleus</keyword>
<gene>
    <name evidence="7" type="ORF">MENT_LOCUS23894</name>
</gene>
<dbReference type="AlphaFoldDB" id="A0A6V7VBR4"/>
<dbReference type="Proteomes" id="UP000580250">
    <property type="component" value="Unassembled WGS sequence"/>
</dbReference>
<comment type="similarity">
    <text evidence="3">Belongs to the HPF1 family.</text>
</comment>
<accession>A0A6V7VBR4</accession>
<name>A0A6V7VBR4_MELEN</name>
<keyword evidence="4" id="KW-0158">Chromosome</keyword>
<dbReference type="GO" id="GO:0005694">
    <property type="term" value="C:chromosome"/>
    <property type="evidence" value="ECO:0007669"/>
    <property type="project" value="UniProtKB-SubCell"/>
</dbReference>
<evidence type="ECO:0000256" key="2">
    <source>
        <dbReference type="ARBA" id="ARBA00004286"/>
    </source>
</evidence>
<dbReference type="PANTHER" id="PTHR13386">
    <property type="entry name" value="HISTONE PARYLATION FACTOR 1"/>
    <property type="match status" value="1"/>
</dbReference>
<comment type="subcellular location">
    <subcellularLocation>
        <location evidence="2">Chromosome</location>
    </subcellularLocation>
    <subcellularLocation>
        <location evidence="1">Nucleus</location>
    </subcellularLocation>
</comment>
<dbReference type="InterPro" id="IPR019361">
    <property type="entry name" value="HPF1"/>
</dbReference>
<evidence type="ECO:0000256" key="5">
    <source>
        <dbReference type="ARBA" id="ARBA00023242"/>
    </source>
</evidence>
<evidence type="ECO:0000256" key="4">
    <source>
        <dbReference type="ARBA" id="ARBA00022454"/>
    </source>
</evidence>
<dbReference type="GO" id="GO:0042393">
    <property type="term" value="F:histone binding"/>
    <property type="evidence" value="ECO:0007669"/>
    <property type="project" value="InterPro"/>
</dbReference>
<dbReference type="GO" id="GO:0072572">
    <property type="term" value="F:poly-ADP-D-ribose binding"/>
    <property type="evidence" value="ECO:0007669"/>
    <property type="project" value="TreeGrafter"/>
</dbReference>
<dbReference type="GO" id="GO:0006974">
    <property type="term" value="P:DNA damage response"/>
    <property type="evidence" value="ECO:0007669"/>
    <property type="project" value="InterPro"/>
</dbReference>
<dbReference type="GO" id="GO:0005634">
    <property type="term" value="C:nucleus"/>
    <property type="evidence" value="ECO:0007669"/>
    <property type="project" value="UniProtKB-SubCell"/>
</dbReference>
<dbReference type="Pfam" id="PF10228">
    <property type="entry name" value="HPF1"/>
    <property type="match status" value="1"/>
</dbReference>
<protein>
    <submittedName>
        <fullName evidence="7">Uncharacterized protein</fullName>
    </submittedName>
</protein>
<comment type="caution">
    <text evidence="7">The sequence shown here is derived from an EMBL/GenBank/DDBJ whole genome shotgun (WGS) entry which is preliminary data.</text>
</comment>
<evidence type="ECO:0000256" key="3">
    <source>
        <dbReference type="ARBA" id="ARBA00010803"/>
    </source>
</evidence>
<dbReference type="EMBL" id="CAJEWN010000198">
    <property type="protein sequence ID" value="CAD2172350.1"/>
    <property type="molecule type" value="Genomic_DNA"/>
</dbReference>
<evidence type="ECO:0000256" key="6">
    <source>
        <dbReference type="SAM" id="MobiDB-lite"/>
    </source>
</evidence>
<reference evidence="7 8" key="1">
    <citation type="submission" date="2020-08" db="EMBL/GenBank/DDBJ databases">
        <authorList>
            <person name="Koutsovoulos G."/>
            <person name="Danchin GJ E."/>
        </authorList>
    </citation>
    <scope>NUCLEOTIDE SEQUENCE [LARGE SCALE GENOMIC DNA]</scope>
</reference>
<evidence type="ECO:0000313" key="8">
    <source>
        <dbReference type="Proteomes" id="UP000580250"/>
    </source>
</evidence>
<feature type="region of interest" description="Disordered" evidence="6">
    <location>
        <begin position="1"/>
        <end position="23"/>
    </location>
</feature>
<organism evidence="7 8">
    <name type="scientific">Meloidogyne enterolobii</name>
    <name type="common">Root-knot nematode worm</name>
    <name type="synonym">Meloidogyne mayaguensis</name>
    <dbReference type="NCBI Taxonomy" id="390850"/>
    <lineage>
        <taxon>Eukaryota</taxon>
        <taxon>Metazoa</taxon>
        <taxon>Ecdysozoa</taxon>
        <taxon>Nematoda</taxon>
        <taxon>Chromadorea</taxon>
        <taxon>Rhabditida</taxon>
        <taxon>Tylenchina</taxon>
        <taxon>Tylenchomorpha</taxon>
        <taxon>Tylenchoidea</taxon>
        <taxon>Meloidogynidae</taxon>
        <taxon>Meloidogyninae</taxon>
        <taxon>Meloidogyne</taxon>
    </lineage>
</organism>
<feature type="compositionally biased region" description="Basic and acidic residues" evidence="6">
    <location>
        <begin position="1"/>
        <end position="11"/>
    </location>
</feature>